<dbReference type="EMBL" id="JBJJXI010000034">
    <property type="protein sequence ID" value="KAL3402432.1"/>
    <property type="molecule type" value="Genomic_DNA"/>
</dbReference>
<gene>
    <name evidence="4" type="ORF">TKK_004392</name>
</gene>
<dbReference type="InterPro" id="IPR012981">
    <property type="entry name" value="PIH1_N"/>
</dbReference>
<organism evidence="4 5">
    <name type="scientific">Trichogramma kaykai</name>
    <dbReference type="NCBI Taxonomy" id="54128"/>
    <lineage>
        <taxon>Eukaryota</taxon>
        <taxon>Metazoa</taxon>
        <taxon>Ecdysozoa</taxon>
        <taxon>Arthropoda</taxon>
        <taxon>Hexapoda</taxon>
        <taxon>Insecta</taxon>
        <taxon>Pterygota</taxon>
        <taxon>Neoptera</taxon>
        <taxon>Endopterygota</taxon>
        <taxon>Hymenoptera</taxon>
        <taxon>Apocrita</taxon>
        <taxon>Proctotrupomorpha</taxon>
        <taxon>Chalcidoidea</taxon>
        <taxon>Trichogrammatidae</taxon>
        <taxon>Trichogramma</taxon>
    </lineage>
</organism>
<keyword evidence="5" id="KW-1185">Reference proteome</keyword>
<feature type="domain" description="PIH1 N-terminal" evidence="3">
    <location>
        <begin position="69"/>
        <end position="205"/>
    </location>
</feature>
<sequence>MLEMDEDAISNKLQFLKDESQETSIPWLNPSTIPNQTPRKRVDPFPGLFLTNLKTQIIFIYIINPFKLSGACIKCFSTEGEKLFINVCHSKEIAAPDDISDEQFSQMITGDENPFVIPMAIGFEKKSKDKDEVERKTFDILLNTQYFQKCMTKKPFWYFTISAIIESINDKYKMNIDNSKYVVLKNKKVMGSLDTFVIEDRKPKKPVIKKPLIQEVHHQQIKPAVKEKIDSTLNQDFNLSENDNYKKNLKSQNYVILKASDQKYLNGYFYLPLSNLNDILIDVGENRIIVENQKFELLIDSYLPCSIDNFKVTANYDNKLQILHLLLPLKDNSV</sequence>
<proteinExistence type="inferred from homology"/>
<dbReference type="PANTHER" id="PTHR22997:SF0">
    <property type="entry name" value="PIH1 DOMAIN-CONTAINING PROTEIN 1"/>
    <property type="match status" value="1"/>
</dbReference>
<dbReference type="Pfam" id="PF08190">
    <property type="entry name" value="PIH1"/>
    <property type="match status" value="1"/>
</dbReference>
<reference evidence="4 5" key="1">
    <citation type="journal article" date="2024" name="bioRxiv">
        <title>A reference genome for Trichogramma kaykai: A tiny desert-dwelling parasitoid wasp with competing sex-ratio distorters.</title>
        <authorList>
            <person name="Culotta J."/>
            <person name="Lindsey A.R."/>
        </authorList>
    </citation>
    <scope>NUCLEOTIDE SEQUENCE [LARGE SCALE GENOMIC DNA]</scope>
    <source>
        <strain evidence="4 5">KSX58</strain>
    </source>
</reference>
<evidence type="ECO:0000313" key="4">
    <source>
        <dbReference type="EMBL" id="KAL3402432.1"/>
    </source>
</evidence>
<evidence type="ECO:0000259" key="3">
    <source>
        <dbReference type="Pfam" id="PF08190"/>
    </source>
</evidence>
<dbReference type="PANTHER" id="PTHR22997">
    <property type="entry name" value="PIH1 DOMAIN-CONTAINING PROTEIN 1"/>
    <property type="match status" value="1"/>
</dbReference>
<protein>
    <recommendedName>
        <fullName evidence="3">PIH1 N-terminal domain-containing protein</fullName>
    </recommendedName>
</protein>
<dbReference type="Proteomes" id="UP001627154">
    <property type="component" value="Unassembled WGS sequence"/>
</dbReference>
<evidence type="ECO:0000313" key="5">
    <source>
        <dbReference type="Proteomes" id="UP001627154"/>
    </source>
</evidence>
<name>A0ABD2XCE1_9HYME</name>
<accession>A0ABD2XCE1</accession>
<comment type="similarity">
    <text evidence="1">Belongs to the PIH1 family.</text>
</comment>
<comment type="function">
    <text evidence="2">Involved in the assembly of C/D box small nucleolar ribonucleoprotein (snoRNP) particles. Recruits the SWI/SNF complex to the core promoter of rRNA genes and enhances pre-rRNA transcription. Mediates interaction of TELO2 with the R2TP complex which is necessary for the stability of MTOR and SMG1. Positively regulates the assembly and activity of the mTORC1 complex.</text>
</comment>
<evidence type="ECO:0000256" key="2">
    <source>
        <dbReference type="ARBA" id="ARBA00046233"/>
    </source>
</evidence>
<dbReference type="InterPro" id="IPR050734">
    <property type="entry name" value="PIH1/Kintoun_subfamily"/>
</dbReference>
<comment type="caution">
    <text evidence="4">The sequence shown here is derived from an EMBL/GenBank/DDBJ whole genome shotgun (WGS) entry which is preliminary data.</text>
</comment>
<evidence type="ECO:0000256" key="1">
    <source>
        <dbReference type="ARBA" id="ARBA00008511"/>
    </source>
</evidence>
<dbReference type="AlphaFoldDB" id="A0ABD2XCE1"/>